<dbReference type="OrthoDB" id="7067800at2"/>
<dbReference type="PANTHER" id="PTHR34861:SF10">
    <property type="entry name" value="CYCLASE"/>
    <property type="match status" value="1"/>
</dbReference>
<dbReference type="AlphaFoldDB" id="A0A511DHH9"/>
<evidence type="ECO:0000313" key="1">
    <source>
        <dbReference type="EMBL" id="GEL24241.1"/>
    </source>
</evidence>
<reference evidence="1 2" key="1">
    <citation type="submission" date="2019-07" db="EMBL/GenBank/DDBJ databases">
        <title>Whole genome shotgun sequence of Pseudonocardia sulfidoxydans NBRC 16205.</title>
        <authorList>
            <person name="Hosoyama A."/>
            <person name="Uohara A."/>
            <person name="Ohji S."/>
            <person name="Ichikawa N."/>
        </authorList>
    </citation>
    <scope>NUCLEOTIDE SEQUENCE [LARGE SCALE GENOMIC DNA]</scope>
    <source>
        <strain evidence="1 2">NBRC 16205</strain>
    </source>
</reference>
<accession>A0A511DHH9</accession>
<dbReference type="InterPro" id="IPR037175">
    <property type="entry name" value="KFase_sf"/>
</dbReference>
<dbReference type="Pfam" id="PF04199">
    <property type="entry name" value="Cyclase"/>
    <property type="match status" value="1"/>
</dbReference>
<dbReference type="RefSeq" id="WP_147108788.1">
    <property type="nucleotide sequence ID" value="NZ_BJVJ01000030.1"/>
</dbReference>
<gene>
    <name evidence="1" type="ORF">PSU4_31950</name>
</gene>
<dbReference type="Proteomes" id="UP000321685">
    <property type="component" value="Unassembled WGS sequence"/>
</dbReference>
<protein>
    <submittedName>
        <fullName evidence="1">Cyclase</fullName>
    </submittedName>
</protein>
<evidence type="ECO:0000313" key="2">
    <source>
        <dbReference type="Proteomes" id="UP000321685"/>
    </source>
</evidence>
<dbReference type="GO" id="GO:0004061">
    <property type="term" value="F:arylformamidase activity"/>
    <property type="evidence" value="ECO:0007669"/>
    <property type="project" value="InterPro"/>
</dbReference>
<dbReference type="SUPFAM" id="SSF102198">
    <property type="entry name" value="Putative cyclase"/>
    <property type="match status" value="1"/>
</dbReference>
<dbReference type="GO" id="GO:0019441">
    <property type="term" value="P:L-tryptophan catabolic process to kynurenine"/>
    <property type="evidence" value="ECO:0007669"/>
    <property type="project" value="InterPro"/>
</dbReference>
<sequence>MTTDLQQARLEPRAHTRASVEELARRYSTWGRWGADDELGAANHVTQETVRHAAGLVRRGAVFPLALPLEGDGPQLGAGGRVNPQHVMLRTPAEEMFDDGGLVRFSDDAVYMALQCSTQWDALCHIFYDGQAYNGRDFSSVGAVTGARHNSITNLTDRAAGRGVLLDVGRFVGRELEPGESIQREHLEACAQAQGVQVGTGDFVLVRTGQMTQRRGAWGDFSGGPAPGLGVSTADFLCPRDVVAVATDTWGIEALPYEAPDVVAPLHVILLAYAGIYIGEMWDLDALAADCAADGVYEFFLTAPPLTITGSVGSPITPLAIK</sequence>
<dbReference type="PANTHER" id="PTHR34861">
    <property type="match status" value="1"/>
</dbReference>
<name>A0A511DHH9_9PSEU</name>
<keyword evidence="2" id="KW-1185">Reference proteome</keyword>
<dbReference type="Gene3D" id="3.50.30.50">
    <property type="entry name" value="Putative cyclase"/>
    <property type="match status" value="1"/>
</dbReference>
<dbReference type="EMBL" id="BJVJ01000030">
    <property type="protein sequence ID" value="GEL24241.1"/>
    <property type="molecule type" value="Genomic_DNA"/>
</dbReference>
<dbReference type="InterPro" id="IPR007325">
    <property type="entry name" value="KFase/CYL"/>
</dbReference>
<comment type="caution">
    <text evidence="1">The sequence shown here is derived from an EMBL/GenBank/DDBJ whole genome shotgun (WGS) entry which is preliminary data.</text>
</comment>
<organism evidence="1 2">
    <name type="scientific">Pseudonocardia sulfidoxydans NBRC 16205</name>
    <dbReference type="NCBI Taxonomy" id="1223511"/>
    <lineage>
        <taxon>Bacteria</taxon>
        <taxon>Bacillati</taxon>
        <taxon>Actinomycetota</taxon>
        <taxon>Actinomycetes</taxon>
        <taxon>Pseudonocardiales</taxon>
        <taxon>Pseudonocardiaceae</taxon>
        <taxon>Pseudonocardia</taxon>
    </lineage>
</organism>
<proteinExistence type="predicted"/>